<protein>
    <submittedName>
        <fullName evidence="1">Uncharacterized protein</fullName>
    </submittedName>
</protein>
<evidence type="ECO:0000313" key="1">
    <source>
        <dbReference type="EMBL" id="JAH81852.1"/>
    </source>
</evidence>
<proteinExistence type="predicted"/>
<reference evidence="1" key="2">
    <citation type="journal article" date="2015" name="Fish Shellfish Immunol.">
        <title>Early steps in the European eel (Anguilla anguilla)-Vibrio vulnificus interaction in the gills: Role of the RtxA13 toxin.</title>
        <authorList>
            <person name="Callol A."/>
            <person name="Pajuelo D."/>
            <person name="Ebbesson L."/>
            <person name="Teles M."/>
            <person name="MacKenzie S."/>
            <person name="Amaro C."/>
        </authorList>
    </citation>
    <scope>NUCLEOTIDE SEQUENCE</scope>
</reference>
<reference evidence="1" key="1">
    <citation type="submission" date="2014-11" db="EMBL/GenBank/DDBJ databases">
        <authorList>
            <person name="Amaro Gonzalez C."/>
        </authorList>
    </citation>
    <scope>NUCLEOTIDE SEQUENCE</scope>
</reference>
<dbReference type="AlphaFoldDB" id="A0A0E9VV20"/>
<dbReference type="EMBL" id="GBXM01026725">
    <property type="protein sequence ID" value="JAH81852.1"/>
    <property type="molecule type" value="Transcribed_RNA"/>
</dbReference>
<accession>A0A0E9VV20</accession>
<sequence>MNLSFTHRMSPRQGCTELRMTGSGGKTVVFSLRFLFILKG</sequence>
<name>A0A0E9VV20_ANGAN</name>
<organism evidence="1">
    <name type="scientific">Anguilla anguilla</name>
    <name type="common">European freshwater eel</name>
    <name type="synonym">Muraena anguilla</name>
    <dbReference type="NCBI Taxonomy" id="7936"/>
    <lineage>
        <taxon>Eukaryota</taxon>
        <taxon>Metazoa</taxon>
        <taxon>Chordata</taxon>
        <taxon>Craniata</taxon>
        <taxon>Vertebrata</taxon>
        <taxon>Euteleostomi</taxon>
        <taxon>Actinopterygii</taxon>
        <taxon>Neopterygii</taxon>
        <taxon>Teleostei</taxon>
        <taxon>Anguilliformes</taxon>
        <taxon>Anguillidae</taxon>
        <taxon>Anguilla</taxon>
    </lineage>
</organism>